<organism evidence="1 2">
    <name type="scientific">Cronobacter dublinensis</name>
    <dbReference type="NCBI Taxonomy" id="413497"/>
    <lineage>
        <taxon>Bacteria</taxon>
        <taxon>Pseudomonadati</taxon>
        <taxon>Pseudomonadota</taxon>
        <taxon>Gammaproteobacteria</taxon>
        <taxon>Enterobacterales</taxon>
        <taxon>Enterobacteriaceae</taxon>
        <taxon>Cronobacter</taxon>
    </lineage>
</organism>
<reference evidence="1" key="1">
    <citation type="submission" date="2018-11" db="EMBL/GenBank/DDBJ databases">
        <title>Genomics analysis of Putative Virulence Factors on Adhesion and Cytotoxicity for Cronobacter spp.</title>
        <authorList>
            <person name="Cui J."/>
        </authorList>
    </citation>
    <scope>NUCLEOTIDE SEQUENCE</scope>
    <source>
        <strain evidence="1">SD69</strain>
    </source>
</reference>
<evidence type="ECO:0000313" key="2">
    <source>
        <dbReference type="Proteomes" id="UP000778262"/>
    </source>
</evidence>
<name>A0A9Q4T074_9ENTR</name>
<sequence length="188" mass="21612">MVPALMPLSGAPGVHDYPWCFALAFRQRLYLGAFLPGTNRQGDATLEALCCRLNRPALLQHARPVQSLAFWQMRILCLLTGEQQRIGERAAVRKWVQALRLSLAPGWVRWWVNPPWRFGQRAPALLMENCAADYRLGPEAGVETMPWREWPACINQENTIWIWRQSRHGKYIDSQRIAITHNRVATAK</sequence>
<comment type="caution">
    <text evidence="1">The sequence shown here is derived from an EMBL/GenBank/DDBJ whole genome shotgun (WGS) entry which is preliminary data.</text>
</comment>
<protein>
    <submittedName>
        <fullName evidence="1">Uncharacterized protein</fullName>
    </submittedName>
</protein>
<gene>
    <name evidence="1" type="ORF">EHJ13_09460</name>
</gene>
<dbReference type="AlphaFoldDB" id="A0A9Q4T074"/>
<accession>A0A9Q4T074</accession>
<evidence type="ECO:0000313" key="1">
    <source>
        <dbReference type="EMBL" id="NCH87665.1"/>
    </source>
</evidence>
<proteinExistence type="predicted"/>
<dbReference type="Proteomes" id="UP000778262">
    <property type="component" value="Unassembled WGS sequence"/>
</dbReference>
<dbReference type="EMBL" id="RPBY01000003">
    <property type="protein sequence ID" value="NCH87665.1"/>
    <property type="molecule type" value="Genomic_DNA"/>
</dbReference>